<reference evidence="2 3" key="1">
    <citation type="journal article" date="2018" name="Mol. Plant">
        <title>The genome of Artemisia annua provides insight into the evolution of Asteraceae family and artemisinin biosynthesis.</title>
        <authorList>
            <person name="Shen Q."/>
            <person name="Zhang L."/>
            <person name="Liao Z."/>
            <person name="Wang S."/>
            <person name="Yan T."/>
            <person name="Shi P."/>
            <person name="Liu M."/>
            <person name="Fu X."/>
            <person name="Pan Q."/>
            <person name="Wang Y."/>
            <person name="Lv Z."/>
            <person name="Lu X."/>
            <person name="Zhang F."/>
            <person name="Jiang W."/>
            <person name="Ma Y."/>
            <person name="Chen M."/>
            <person name="Hao X."/>
            <person name="Li L."/>
            <person name="Tang Y."/>
            <person name="Lv G."/>
            <person name="Zhou Y."/>
            <person name="Sun X."/>
            <person name="Brodelius P.E."/>
            <person name="Rose J.K.C."/>
            <person name="Tang K."/>
        </authorList>
    </citation>
    <scope>NUCLEOTIDE SEQUENCE [LARGE SCALE GENOMIC DNA]</scope>
    <source>
        <strain evidence="3">cv. Huhao1</strain>
        <tissue evidence="2">Leaf</tissue>
    </source>
</reference>
<keyword evidence="3" id="KW-1185">Reference proteome</keyword>
<feature type="compositionally biased region" description="Basic and acidic residues" evidence="1">
    <location>
        <begin position="1"/>
        <end position="19"/>
    </location>
</feature>
<organism evidence="2 3">
    <name type="scientific">Artemisia annua</name>
    <name type="common">Sweet wormwood</name>
    <dbReference type="NCBI Taxonomy" id="35608"/>
    <lineage>
        <taxon>Eukaryota</taxon>
        <taxon>Viridiplantae</taxon>
        <taxon>Streptophyta</taxon>
        <taxon>Embryophyta</taxon>
        <taxon>Tracheophyta</taxon>
        <taxon>Spermatophyta</taxon>
        <taxon>Magnoliopsida</taxon>
        <taxon>eudicotyledons</taxon>
        <taxon>Gunneridae</taxon>
        <taxon>Pentapetalae</taxon>
        <taxon>asterids</taxon>
        <taxon>campanulids</taxon>
        <taxon>Asterales</taxon>
        <taxon>Asteraceae</taxon>
        <taxon>Asteroideae</taxon>
        <taxon>Anthemideae</taxon>
        <taxon>Artemisiinae</taxon>
        <taxon>Artemisia</taxon>
    </lineage>
</organism>
<dbReference type="Proteomes" id="UP000245207">
    <property type="component" value="Unassembled WGS sequence"/>
</dbReference>
<feature type="region of interest" description="Disordered" evidence="1">
    <location>
        <begin position="1"/>
        <end position="37"/>
    </location>
</feature>
<dbReference type="EMBL" id="PKPP01018112">
    <property type="protein sequence ID" value="PWA36495.1"/>
    <property type="molecule type" value="Genomic_DNA"/>
</dbReference>
<sequence>MKKDARAVVPEPHERELKQLKLKKQEKKKKHDAEKAKEDLVTKKVSEKKDVIDIIFVPKTNYKRKCAENERPFMFTGGHVI</sequence>
<protein>
    <submittedName>
        <fullName evidence="2">Uncharacterized protein</fullName>
    </submittedName>
</protein>
<accession>A0A2U1KIB2</accession>
<dbReference type="AlphaFoldDB" id="A0A2U1KIB2"/>
<evidence type="ECO:0000256" key="1">
    <source>
        <dbReference type="SAM" id="MobiDB-lite"/>
    </source>
</evidence>
<evidence type="ECO:0000313" key="2">
    <source>
        <dbReference type="EMBL" id="PWA36495.1"/>
    </source>
</evidence>
<proteinExistence type="predicted"/>
<feature type="compositionally biased region" description="Basic residues" evidence="1">
    <location>
        <begin position="20"/>
        <end position="30"/>
    </location>
</feature>
<comment type="caution">
    <text evidence="2">The sequence shown here is derived from an EMBL/GenBank/DDBJ whole genome shotgun (WGS) entry which is preliminary data.</text>
</comment>
<name>A0A2U1KIB2_ARTAN</name>
<evidence type="ECO:0000313" key="3">
    <source>
        <dbReference type="Proteomes" id="UP000245207"/>
    </source>
</evidence>
<gene>
    <name evidence="2" type="ORF">CTI12_AA599390</name>
</gene>